<dbReference type="RefSeq" id="WP_243606300.1">
    <property type="nucleotide sequence ID" value="NZ_JALGRD010000006.1"/>
</dbReference>
<dbReference type="AlphaFoldDB" id="A0A9X1W6D3"/>
<protein>
    <submittedName>
        <fullName evidence="1">Uncharacterized protein</fullName>
    </submittedName>
</protein>
<accession>A0A9X1W6D3</accession>
<comment type="caution">
    <text evidence="1">The sequence shown here is derived from an EMBL/GenBank/DDBJ whole genome shotgun (WGS) entry which is preliminary data.</text>
</comment>
<proteinExistence type="predicted"/>
<evidence type="ECO:0000313" key="1">
    <source>
        <dbReference type="EMBL" id="MCJ0974222.1"/>
    </source>
</evidence>
<keyword evidence="2" id="KW-1185">Reference proteome</keyword>
<gene>
    <name evidence="1" type="ORF">MST27_12660</name>
</gene>
<dbReference type="Proteomes" id="UP001139682">
    <property type="component" value="Unassembled WGS sequence"/>
</dbReference>
<name>A0A9X1W6D3_9GAMM</name>
<organism evidence="1 2">
    <name type="scientific">Stutzerimonas marianensis</name>
    <dbReference type="NCBI Taxonomy" id="2929513"/>
    <lineage>
        <taxon>Bacteria</taxon>
        <taxon>Pseudomonadati</taxon>
        <taxon>Pseudomonadota</taxon>
        <taxon>Gammaproteobacteria</taxon>
        <taxon>Pseudomonadales</taxon>
        <taxon>Pseudomonadaceae</taxon>
        <taxon>Stutzerimonas</taxon>
    </lineage>
</organism>
<sequence>MDESQDVRQFHALRQHIDELLASGAVITARDPVTLLLDGQTLRVKQGMLISHSGFLDLVEPARDHEWPAALRQMAIELCVKHLDEAIKAFEAGEGPALSGPSANDSHH</sequence>
<dbReference type="EMBL" id="JALGRD010000006">
    <property type="protein sequence ID" value="MCJ0974222.1"/>
    <property type="molecule type" value="Genomic_DNA"/>
</dbReference>
<reference evidence="1" key="1">
    <citation type="submission" date="2022-03" db="EMBL/GenBank/DDBJ databases">
        <title>Pseudomonas marianensis sp. nov., a marine bacterium isolated from deep-sea sediments of the Mariana Trench.</title>
        <authorList>
            <person name="Wei Y."/>
        </authorList>
    </citation>
    <scope>NUCLEOTIDE SEQUENCE</scope>
    <source>
        <strain evidence="1">PS1</strain>
    </source>
</reference>
<evidence type="ECO:0000313" key="2">
    <source>
        <dbReference type="Proteomes" id="UP001139682"/>
    </source>
</evidence>